<feature type="compositionally biased region" description="Basic residues" evidence="1">
    <location>
        <begin position="91"/>
        <end position="100"/>
    </location>
</feature>
<reference evidence="2" key="2">
    <citation type="journal article" date="2023" name="IMA Fungus">
        <title>Comparative genomic study of the Penicillium genus elucidates a diverse pangenome and 15 lateral gene transfer events.</title>
        <authorList>
            <person name="Petersen C."/>
            <person name="Sorensen T."/>
            <person name="Nielsen M.R."/>
            <person name="Sondergaard T.E."/>
            <person name="Sorensen J.L."/>
            <person name="Fitzpatrick D.A."/>
            <person name="Frisvad J.C."/>
            <person name="Nielsen K.L."/>
        </authorList>
    </citation>
    <scope>NUCLEOTIDE SEQUENCE</scope>
    <source>
        <strain evidence="2">IBT 35673</strain>
    </source>
</reference>
<sequence>MSSPAKATDGKIADLSPSELRLMVFSNLCYGEVKPDTEKLAKLTGIKRRSAASMWLPAKRKLEAFVNRNETTDDKDAASQSSPAASPAKPRATKRRKTVSKRVVEESDTEEEQLKKENDDDSDFIPTKNEKIIKEESDE</sequence>
<reference evidence="2" key="1">
    <citation type="submission" date="2022-12" db="EMBL/GenBank/DDBJ databases">
        <authorList>
            <person name="Petersen C."/>
        </authorList>
    </citation>
    <scope>NUCLEOTIDE SEQUENCE</scope>
    <source>
        <strain evidence="2">IBT 35673</strain>
    </source>
</reference>
<gene>
    <name evidence="2" type="ORF">N7452_000964</name>
</gene>
<proteinExistence type="predicted"/>
<feature type="compositionally biased region" description="Basic and acidic residues" evidence="1">
    <location>
        <begin position="128"/>
        <end position="139"/>
    </location>
</feature>
<comment type="caution">
    <text evidence="2">The sequence shown here is derived from an EMBL/GenBank/DDBJ whole genome shotgun (WGS) entry which is preliminary data.</text>
</comment>
<evidence type="ECO:0000313" key="3">
    <source>
        <dbReference type="Proteomes" id="UP001147695"/>
    </source>
</evidence>
<evidence type="ECO:0000256" key="1">
    <source>
        <dbReference type="SAM" id="MobiDB-lite"/>
    </source>
</evidence>
<protein>
    <submittedName>
        <fullName evidence="2">Uncharacterized protein</fullName>
    </submittedName>
</protein>
<name>A0A9W9R319_PENBR</name>
<dbReference type="Proteomes" id="UP001147695">
    <property type="component" value="Unassembled WGS sequence"/>
</dbReference>
<evidence type="ECO:0000313" key="2">
    <source>
        <dbReference type="EMBL" id="KAJ5351990.1"/>
    </source>
</evidence>
<dbReference type="AlphaFoldDB" id="A0A9W9R319"/>
<organism evidence="2 3">
    <name type="scientific">Penicillium brevicompactum</name>
    <dbReference type="NCBI Taxonomy" id="5074"/>
    <lineage>
        <taxon>Eukaryota</taxon>
        <taxon>Fungi</taxon>
        <taxon>Dikarya</taxon>
        <taxon>Ascomycota</taxon>
        <taxon>Pezizomycotina</taxon>
        <taxon>Eurotiomycetes</taxon>
        <taxon>Eurotiomycetidae</taxon>
        <taxon>Eurotiales</taxon>
        <taxon>Aspergillaceae</taxon>
        <taxon>Penicillium</taxon>
    </lineage>
</organism>
<feature type="region of interest" description="Disordered" evidence="1">
    <location>
        <begin position="66"/>
        <end position="139"/>
    </location>
</feature>
<feature type="compositionally biased region" description="Low complexity" evidence="1">
    <location>
        <begin position="78"/>
        <end position="90"/>
    </location>
</feature>
<dbReference type="EMBL" id="JAPZBQ010000001">
    <property type="protein sequence ID" value="KAJ5351990.1"/>
    <property type="molecule type" value="Genomic_DNA"/>
</dbReference>
<accession>A0A9W9R319</accession>